<dbReference type="Proteomes" id="UP000523747">
    <property type="component" value="Unassembled WGS sequence"/>
</dbReference>
<evidence type="ECO:0000313" key="1">
    <source>
        <dbReference type="EMBL" id="CAD0281786.1"/>
    </source>
</evidence>
<accession>A0ACA9ASK2</accession>
<evidence type="ECO:0000313" key="2">
    <source>
        <dbReference type="Proteomes" id="UP000523747"/>
    </source>
</evidence>
<protein>
    <submittedName>
        <fullName evidence="1">Uncharacterized protein</fullName>
    </submittedName>
</protein>
<organism evidence="1 2">
    <name type="scientific">Enterococcus phage vB_EfaS_140</name>
    <dbReference type="NCBI Taxonomy" id="2730536"/>
    <lineage>
        <taxon>Viruses</taxon>
        <taxon>Duplodnaviria</taxon>
        <taxon>Heunggongvirae</taxon>
        <taxon>Uroviricota</taxon>
        <taxon>Caudoviricetes</taxon>
        <taxon>Andrewesvirinae</taxon>
        <taxon>Vipetofemvirus</taxon>
        <taxon>Vipetofemvirus vv140</taxon>
    </lineage>
</organism>
<proteinExistence type="predicted"/>
<comment type="caution">
    <text evidence="1">The sequence shown here is derived from an EMBL/GenBank/DDBJ whole genome shotgun (WGS) entry which is preliminary data.</text>
</comment>
<keyword evidence="2" id="KW-1185">Reference proteome</keyword>
<dbReference type="EMBL" id="CAJCJZ010000002">
    <property type="protein sequence ID" value="CAD0281786.1"/>
    <property type="molecule type" value="Genomic_DNA"/>
</dbReference>
<reference evidence="1" key="1">
    <citation type="submission" date="2020-07" db="EMBL/GenBank/DDBJ databases">
        <authorList>
            <person name="Ladero V."/>
        </authorList>
    </citation>
    <scope>NUCLEOTIDE SEQUENCE</scope>
</reference>
<name>A0ACA9ASK2_9CAUD</name>
<sequence>MLCFNRDADILLVKEMALKYLKECKDSTEEERVVKIIQDANGQLSPFVHLHIVENIRLAEFKRCELLKKLEQQNSRTVTLSLKASKTIIHRPNFKYQGIVHENDWQTIEEKFVSIDQVLDGLVADKVTIELDTFNGTSPNSIERLQRALELKAQLDARIDREKCDNVEPKTVKAADLKMTVNVDSETLIKQMLKINEVWGKNLQQQLEDIQEARYRGAGK</sequence>